<protein>
    <submittedName>
        <fullName evidence="2">Uncharacterized protein</fullName>
    </submittedName>
</protein>
<keyword evidence="3" id="KW-1185">Reference proteome</keyword>
<dbReference type="AlphaFoldDB" id="A0A1W1VGD6"/>
<evidence type="ECO:0000313" key="3">
    <source>
        <dbReference type="Proteomes" id="UP000192266"/>
    </source>
</evidence>
<organism evidence="2 3">
    <name type="scientific">Hymenobacter roseosalivarius DSM 11622</name>
    <dbReference type="NCBI Taxonomy" id="645990"/>
    <lineage>
        <taxon>Bacteria</taxon>
        <taxon>Pseudomonadati</taxon>
        <taxon>Bacteroidota</taxon>
        <taxon>Cytophagia</taxon>
        <taxon>Cytophagales</taxon>
        <taxon>Hymenobacteraceae</taxon>
        <taxon>Hymenobacter</taxon>
    </lineage>
</organism>
<accession>A0A1W1VGD6</accession>
<dbReference type="Proteomes" id="UP000192266">
    <property type="component" value="Unassembled WGS sequence"/>
</dbReference>
<evidence type="ECO:0000256" key="1">
    <source>
        <dbReference type="SAM" id="MobiDB-lite"/>
    </source>
</evidence>
<dbReference type="EMBL" id="FWWW01000058">
    <property type="protein sequence ID" value="SMB92376.1"/>
    <property type="molecule type" value="Genomic_DNA"/>
</dbReference>
<gene>
    <name evidence="2" type="ORF">SAMN00120144_2144</name>
</gene>
<proteinExistence type="predicted"/>
<reference evidence="2 3" key="1">
    <citation type="submission" date="2017-04" db="EMBL/GenBank/DDBJ databases">
        <authorList>
            <person name="Afonso C.L."/>
            <person name="Miller P.J."/>
            <person name="Scott M.A."/>
            <person name="Spackman E."/>
            <person name="Goraichik I."/>
            <person name="Dimitrov K.M."/>
            <person name="Suarez D.L."/>
            <person name="Swayne D.E."/>
        </authorList>
    </citation>
    <scope>NUCLEOTIDE SEQUENCE [LARGE SCALE GENOMIC DNA]</scope>
    <source>
        <strain evidence="2 3">DSM 11622</strain>
    </source>
</reference>
<name>A0A1W1VGD6_9BACT</name>
<sequence length="65" mass="7329">MHETNKSDVPDSQKLVIPNSTLSALKRRFSRQPEPAKIRRDVPPGNFCSYSCAIPYTTATNREAH</sequence>
<evidence type="ECO:0000313" key="2">
    <source>
        <dbReference type="EMBL" id="SMB92376.1"/>
    </source>
</evidence>
<feature type="region of interest" description="Disordered" evidence="1">
    <location>
        <begin position="1"/>
        <end position="20"/>
    </location>
</feature>
<feature type="compositionally biased region" description="Basic and acidic residues" evidence="1">
    <location>
        <begin position="1"/>
        <end position="11"/>
    </location>
</feature>